<evidence type="ECO:0000256" key="10">
    <source>
        <dbReference type="ARBA" id="ARBA00022989"/>
    </source>
</evidence>
<comment type="subcellular location">
    <subcellularLocation>
        <location evidence="2">Membrane</location>
        <topology evidence="2">Multi-pass membrane protein</topology>
    </subcellularLocation>
</comment>
<dbReference type="AlphaFoldDB" id="A0A0F5L3G4"/>
<keyword evidence="11" id="KW-0902">Two-component regulatory system</keyword>
<gene>
    <name evidence="15" type="ORF">VW35_16395</name>
</gene>
<evidence type="ECO:0000256" key="5">
    <source>
        <dbReference type="ARBA" id="ARBA00022679"/>
    </source>
</evidence>
<evidence type="ECO:0000256" key="12">
    <source>
        <dbReference type="ARBA" id="ARBA00023136"/>
    </source>
</evidence>
<evidence type="ECO:0000313" key="16">
    <source>
        <dbReference type="Proteomes" id="UP000033514"/>
    </source>
</evidence>
<keyword evidence="4" id="KW-0597">Phosphoprotein</keyword>
<dbReference type="STRING" id="361041.VW35_16395"/>
<feature type="transmembrane region" description="Helical" evidence="13">
    <location>
        <begin position="89"/>
        <end position="110"/>
    </location>
</feature>
<keyword evidence="8" id="KW-0418">Kinase</keyword>
<dbReference type="SUPFAM" id="SSF55874">
    <property type="entry name" value="ATPase domain of HSP90 chaperone/DNA topoisomerase II/histidine kinase"/>
    <property type="match status" value="1"/>
</dbReference>
<accession>A0A0F5L3G4</accession>
<dbReference type="Pfam" id="PF02518">
    <property type="entry name" value="HATPase_c"/>
    <property type="match status" value="1"/>
</dbReference>
<dbReference type="InterPro" id="IPR011495">
    <property type="entry name" value="Sig_transdc_His_kin_sub2_dim/P"/>
</dbReference>
<comment type="catalytic activity">
    <reaction evidence="1">
        <text>ATP + protein L-histidine = ADP + protein N-phospho-L-histidine.</text>
        <dbReference type="EC" id="2.7.13.3"/>
    </reaction>
</comment>
<dbReference type="GO" id="GO:0005524">
    <property type="term" value="F:ATP binding"/>
    <property type="evidence" value="ECO:0007669"/>
    <property type="project" value="UniProtKB-KW"/>
</dbReference>
<evidence type="ECO:0000256" key="9">
    <source>
        <dbReference type="ARBA" id="ARBA00022840"/>
    </source>
</evidence>
<keyword evidence="9" id="KW-0067">ATP-binding</keyword>
<evidence type="ECO:0000259" key="14">
    <source>
        <dbReference type="SMART" id="SM00387"/>
    </source>
</evidence>
<protein>
    <recommendedName>
        <fullName evidence="3">histidine kinase</fullName>
        <ecNumber evidence="3">2.7.13.3</ecNumber>
    </recommendedName>
</protein>
<evidence type="ECO:0000256" key="1">
    <source>
        <dbReference type="ARBA" id="ARBA00000085"/>
    </source>
</evidence>
<dbReference type="InterPro" id="IPR025201">
    <property type="entry name" value="KdpD_TM"/>
</dbReference>
<dbReference type="PANTHER" id="PTHR41523">
    <property type="entry name" value="TWO-COMPONENT SYSTEM SENSOR PROTEIN"/>
    <property type="match status" value="1"/>
</dbReference>
<evidence type="ECO:0000313" key="15">
    <source>
        <dbReference type="EMBL" id="KKB76908.1"/>
    </source>
</evidence>
<dbReference type="Proteomes" id="UP000033514">
    <property type="component" value="Unassembled WGS sequence"/>
</dbReference>
<keyword evidence="10 13" id="KW-1133">Transmembrane helix</keyword>
<dbReference type="Gene3D" id="3.30.565.10">
    <property type="entry name" value="Histidine kinase-like ATPase, C-terminal domain"/>
    <property type="match status" value="1"/>
</dbReference>
<reference evidence="15 16" key="1">
    <citation type="submission" date="2015-03" db="EMBL/GenBank/DDBJ databases">
        <authorList>
            <person name="Hassan Y.I."/>
            <person name="Lepp D."/>
            <person name="Zhou T."/>
        </authorList>
    </citation>
    <scope>NUCLEOTIDE SEQUENCE [LARGE SCALE GENOMIC DNA]</scope>
    <source>
        <strain evidence="15 16">GH2-10</strain>
    </source>
</reference>
<evidence type="ECO:0000256" key="3">
    <source>
        <dbReference type="ARBA" id="ARBA00012438"/>
    </source>
</evidence>
<dbReference type="InterPro" id="IPR038318">
    <property type="entry name" value="KdpD_sf"/>
</dbReference>
<dbReference type="GO" id="GO:0000160">
    <property type="term" value="P:phosphorelay signal transduction system"/>
    <property type="evidence" value="ECO:0007669"/>
    <property type="project" value="UniProtKB-KW"/>
</dbReference>
<dbReference type="Pfam" id="PF13493">
    <property type="entry name" value="DUF4118"/>
    <property type="match status" value="1"/>
</dbReference>
<keyword evidence="16" id="KW-1185">Reference proteome</keyword>
<dbReference type="InterPro" id="IPR036890">
    <property type="entry name" value="HATPase_C_sf"/>
</dbReference>
<keyword evidence="7" id="KW-0547">Nucleotide-binding</keyword>
<evidence type="ECO:0000256" key="7">
    <source>
        <dbReference type="ARBA" id="ARBA00022741"/>
    </source>
</evidence>
<organism evidence="15 16">
    <name type="scientific">Devosia soli</name>
    <dbReference type="NCBI Taxonomy" id="361041"/>
    <lineage>
        <taxon>Bacteria</taxon>
        <taxon>Pseudomonadati</taxon>
        <taxon>Pseudomonadota</taxon>
        <taxon>Alphaproteobacteria</taxon>
        <taxon>Hyphomicrobiales</taxon>
        <taxon>Devosiaceae</taxon>
        <taxon>Devosia</taxon>
    </lineage>
</organism>
<dbReference type="PATRIC" id="fig|361041.3.peg.2677"/>
<evidence type="ECO:0000256" key="6">
    <source>
        <dbReference type="ARBA" id="ARBA00022692"/>
    </source>
</evidence>
<comment type="caution">
    <text evidence="15">The sequence shown here is derived from an EMBL/GenBank/DDBJ whole genome shotgun (WGS) entry which is preliminary data.</text>
</comment>
<dbReference type="Pfam" id="PF07568">
    <property type="entry name" value="HisKA_2"/>
    <property type="match status" value="1"/>
</dbReference>
<name>A0A0F5L3G4_9HYPH</name>
<dbReference type="PANTHER" id="PTHR41523:SF8">
    <property type="entry name" value="ETHYLENE RESPONSE SENSOR PROTEIN"/>
    <property type="match status" value="1"/>
</dbReference>
<proteinExistence type="predicted"/>
<keyword evidence="6 13" id="KW-0812">Transmembrane</keyword>
<feature type="transmembrane region" description="Helical" evidence="13">
    <location>
        <begin position="12"/>
        <end position="30"/>
    </location>
</feature>
<dbReference type="EMBL" id="LAJG01000036">
    <property type="protein sequence ID" value="KKB76908.1"/>
    <property type="molecule type" value="Genomic_DNA"/>
</dbReference>
<keyword evidence="12 13" id="KW-0472">Membrane</keyword>
<evidence type="ECO:0000256" key="2">
    <source>
        <dbReference type="ARBA" id="ARBA00004141"/>
    </source>
</evidence>
<dbReference type="SMART" id="SM00387">
    <property type="entry name" value="HATPase_c"/>
    <property type="match status" value="1"/>
</dbReference>
<feature type="domain" description="Histidine kinase/HSP90-like ATPase" evidence="14">
    <location>
        <begin position="231"/>
        <end position="327"/>
    </location>
</feature>
<evidence type="ECO:0000256" key="13">
    <source>
        <dbReference type="SAM" id="Phobius"/>
    </source>
</evidence>
<keyword evidence="5" id="KW-0808">Transferase</keyword>
<evidence type="ECO:0000256" key="8">
    <source>
        <dbReference type="ARBA" id="ARBA00022777"/>
    </source>
</evidence>
<dbReference type="InterPro" id="IPR003594">
    <property type="entry name" value="HATPase_dom"/>
</dbReference>
<dbReference type="GO" id="GO:0004673">
    <property type="term" value="F:protein histidine kinase activity"/>
    <property type="evidence" value="ECO:0007669"/>
    <property type="project" value="UniProtKB-EC"/>
</dbReference>
<evidence type="ECO:0000256" key="4">
    <source>
        <dbReference type="ARBA" id="ARBA00022553"/>
    </source>
</evidence>
<sequence length="332" mass="36767">MQAAEWLRNRPIQAYAIALLAFLIALWLRFTVDHALPVGFPYLTFFPAVLLTAFFCGTGPGIVVAVLSVVSAWYWFIPPIASFELTSQSAIAVLFFVAILTADIFIIHVMHGALRRLVQEQARTAGLLEQQKTLFAELQHRTANNIAFISALLSMHKRKARGQADPVSVFDDATSRLESMARIHRRLYDPTNGDLQLDAYLAELVRDIFDSAGRERVDVSIVSRIEKLDVNRLITLSLVVSELATNALKHAFSNGTGRFAIELTPRGGSNVLRVRDNGPGFPHGFDPSGSDRLGFRVLYSFARNLNGTLDFRSDDGALVELVFPSNHQDKAA</sequence>
<dbReference type="Gene3D" id="1.20.120.620">
    <property type="entry name" value="Backbone structure of the membrane domain of e. Coli histidine kinase receptor kdpd"/>
    <property type="match status" value="1"/>
</dbReference>
<feature type="transmembrane region" description="Helical" evidence="13">
    <location>
        <begin position="50"/>
        <end position="77"/>
    </location>
</feature>
<dbReference type="GO" id="GO:0016020">
    <property type="term" value="C:membrane"/>
    <property type="evidence" value="ECO:0007669"/>
    <property type="project" value="UniProtKB-SubCell"/>
</dbReference>
<evidence type="ECO:0000256" key="11">
    <source>
        <dbReference type="ARBA" id="ARBA00023012"/>
    </source>
</evidence>
<dbReference type="EC" id="2.7.13.3" evidence="3"/>